<dbReference type="RefSeq" id="WP_152370275.1">
    <property type="nucleotide sequence ID" value="NZ_BMSJ01000009.1"/>
</dbReference>
<protein>
    <submittedName>
        <fullName evidence="1">Uncharacterized protein</fullName>
    </submittedName>
</protein>
<evidence type="ECO:0000313" key="1">
    <source>
        <dbReference type="EMBL" id="GGR37816.1"/>
    </source>
</evidence>
<dbReference type="Proteomes" id="UP000642014">
    <property type="component" value="Unassembled WGS sequence"/>
</dbReference>
<dbReference type="GeneID" id="95455054"/>
<sequence length="223" mass="23934">MTPCPMCDTHPTTGYLCTRCTRTLDEQLLRMPALYRALGAFLPPAARGTQHGGRGPAAEAPLPVAEHVLDLRGPGGMVGVLERQRAELHAARGWAEPVLGVGILNRITLAAGALSHSLSWAAESWPAAGDLARAIRDLHGSAASVVHPRLAEERGTRLGMCPQLVSEDEADGVCGAVLRHFPGDRTVTCRWCGTVYEPSAWTALREWIDYEEAEAKDRLAQAG</sequence>
<name>A0AAV4KLV7_9ACTN</name>
<comment type="caution">
    <text evidence="1">The sequence shown here is derived from an EMBL/GenBank/DDBJ whole genome shotgun (WGS) entry which is preliminary data.</text>
</comment>
<reference evidence="1 2" key="1">
    <citation type="journal article" date="2014" name="Int. J. Syst. Evol. Microbiol.">
        <title>Complete genome sequence of Corynebacterium casei LMG S-19264T (=DSM 44701T), isolated from a smear-ripened cheese.</title>
        <authorList>
            <consortium name="US DOE Joint Genome Institute (JGI-PGF)"/>
            <person name="Walter F."/>
            <person name="Albersmeier A."/>
            <person name="Kalinowski J."/>
            <person name="Ruckert C."/>
        </authorList>
    </citation>
    <scope>NUCLEOTIDE SEQUENCE [LARGE SCALE GENOMIC DNA]</scope>
    <source>
        <strain evidence="1 2">JCM 4205</strain>
    </source>
</reference>
<evidence type="ECO:0000313" key="2">
    <source>
        <dbReference type="Proteomes" id="UP000642014"/>
    </source>
</evidence>
<dbReference type="AlphaFoldDB" id="A0AAV4KLV7"/>
<gene>
    <name evidence="1" type="ORF">GCM10010497_45850</name>
</gene>
<accession>A0AAV4KLV7</accession>
<organism evidence="1 2">
    <name type="scientific">Streptomyces cinereoruber</name>
    <dbReference type="NCBI Taxonomy" id="67260"/>
    <lineage>
        <taxon>Bacteria</taxon>
        <taxon>Bacillati</taxon>
        <taxon>Actinomycetota</taxon>
        <taxon>Actinomycetes</taxon>
        <taxon>Kitasatosporales</taxon>
        <taxon>Streptomycetaceae</taxon>
        <taxon>Streptomyces</taxon>
    </lineage>
</organism>
<proteinExistence type="predicted"/>
<dbReference type="EMBL" id="BMSJ01000009">
    <property type="protein sequence ID" value="GGR37816.1"/>
    <property type="molecule type" value="Genomic_DNA"/>
</dbReference>